<dbReference type="KEGG" id="tli:Tlie_0787"/>
<name>G7V9H0_THELD</name>
<keyword evidence="15" id="KW-0812">Transmembrane</keyword>
<keyword evidence="19" id="KW-1185">Reference proteome</keyword>
<keyword evidence="3" id="KW-0121">Carboxypeptidase</keyword>
<feature type="domain" description="Glycosyl transferase family 51" evidence="17">
    <location>
        <begin position="79"/>
        <end position="252"/>
    </location>
</feature>
<keyword evidence="5 18" id="KW-0328">Glycosyltransferase</keyword>
<feature type="domain" description="Penicillin-binding protein transpeptidase" evidence="16">
    <location>
        <begin position="337"/>
        <end position="611"/>
    </location>
</feature>
<comment type="similarity">
    <text evidence="2">In the N-terminal section; belongs to the glycosyltransferase 51 family.</text>
</comment>
<keyword evidence="9" id="KW-0573">Peptidoglycan synthesis</keyword>
<dbReference type="EC" id="2.4.1.129" evidence="18"/>
<dbReference type="InterPro" id="IPR001264">
    <property type="entry name" value="Glyco_trans_51"/>
</dbReference>
<evidence type="ECO:0000313" key="19">
    <source>
        <dbReference type="Proteomes" id="UP000005868"/>
    </source>
</evidence>
<dbReference type="NCBIfam" id="TIGR02074">
    <property type="entry name" value="PBP_1a_fam"/>
    <property type="match status" value="1"/>
</dbReference>
<evidence type="ECO:0000256" key="12">
    <source>
        <dbReference type="ARBA" id="ARBA00034000"/>
    </source>
</evidence>
<keyword evidence="4" id="KW-0645">Protease</keyword>
<dbReference type="FunFam" id="1.10.3810.10:FF:000001">
    <property type="entry name" value="Penicillin-binding protein 1A"/>
    <property type="match status" value="1"/>
</dbReference>
<keyword evidence="10" id="KW-0511">Multifunctional enzyme</keyword>
<dbReference type="PANTHER" id="PTHR32282:SF33">
    <property type="entry name" value="PEPTIDOGLYCAN GLYCOSYLTRANSFERASE"/>
    <property type="match status" value="1"/>
</dbReference>
<evidence type="ECO:0000256" key="2">
    <source>
        <dbReference type="ARBA" id="ARBA00007739"/>
    </source>
</evidence>
<evidence type="ECO:0000313" key="18">
    <source>
        <dbReference type="EMBL" id="AER66520.1"/>
    </source>
</evidence>
<sequence length="781" mass="86173">MSQKGDKDRKNRSKSSKKKRSLLGTVLYSFLVVILLASAVVAVVGSLYIRSLAASLPTSEEIARYEPDLSTIVYDRHNRVITKLFRQNRTWVNLEDIPVVMRNAVIAAEDSEFYKHKGVDFSAIIRAFWKNVTSGRVEQGASTITQQLARNMFLTQEKTLARKIKEAILAVRLEQTFSKEKILEMYLNVIYFGHGAWGIHSACQLYFNKEPKDLTLSEATLLAGIIKAPEYYSPKRHPKRAAIRQAYVLRRMVELGMISPQDAERAKKIQLDFQGLKKPSLMFDSAPYFISYILFDHLLPKYGSDLVYRGGLRVYTTIDLDIQRAAEEAIQNLKSEGAIVALDPYTGEILALVGGKDFKKSKFNRATQAYRQPGSAFKPFVYAAALEKGLRPIDHVFDAPLSFDNGVDENGEENIWSPGNYGGTYHGEVTILEAMVHSYNTVAVRVGQITGIQRILNLARDAGFTSPHIPADLSVALGSASITPLELASAYCIFANDGFRVQPFGIRKVTTAAGEILESFEPLKFQAVPPQITTTIRSMMEEVVRSGTGRRAKIEGYEVFGKTGTTNEYSDAWFAGGIPNMVAVVYAGNDDHASLGKAGTGGTIAAPVWHDFVSKAKEYIPIDTTFPDTSTYDVVEVQICRETGFLAGDSCPSASILMPVGTTPETVCPIHGGGSWEAAALDPNSPKLLLSPKDQETLGVTVASAPVYSIAPPEGTEEQIVVQTPYIAPPSLDRPIEMPEEPTPKPKAPLVPKIESRPKERTPEEIDKRFRELLKQYGITE</sequence>
<evidence type="ECO:0000256" key="15">
    <source>
        <dbReference type="SAM" id="Phobius"/>
    </source>
</evidence>
<dbReference type="Proteomes" id="UP000005868">
    <property type="component" value="Chromosome"/>
</dbReference>
<feature type="compositionally biased region" description="Basic and acidic residues" evidence="14">
    <location>
        <begin position="754"/>
        <end position="767"/>
    </location>
</feature>
<evidence type="ECO:0000256" key="14">
    <source>
        <dbReference type="SAM" id="MobiDB-lite"/>
    </source>
</evidence>
<dbReference type="GO" id="GO:0009252">
    <property type="term" value="P:peptidoglycan biosynthetic process"/>
    <property type="evidence" value="ECO:0007669"/>
    <property type="project" value="UniProtKB-KW"/>
</dbReference>
<keyword evidence="11" id="KW-0961">Cell wall biogenesis/degradation</keyword>
<evidence type="ECO:0000256" key="3">
    <source>
        <dbReference type="ARBA" id="ARBA00022645"/>
    </source>
</evidence>
<dbReference type="GO" id="GO:0008360">
    <property type="term" value="P:regulation of cell shape"/>
    <property type="evidence" value="ECO:0007669"/>
    <property type="project" value="UniProtKB-KW"/>
</dbReference>
<dbReference type="EMBL" id="CP003096">
    <property type="protein sequence ID" value="AER66520.1"/>
    <property type="molecule type" value="Genomic_DNA"/>
</dbReference>
<gene>
    <name evidence="18" type="ordered locus">Tlie_0787</name>
</gene>
<evidence type="ECO:0000256" key="9">
    <source>
        <dbReference type="ARBA" id="ARBA00022984"/>
    </source>
</evidence>
<dbReference type="PANTHER" id="PTHR32282">
    <property type="entry name" value="BINDING PROTEIN TRANSPEPTIDASE, PUTATIVE-RELATED"/>
    <property type="match status" value="1"/>
</dbReference>
<dbReference type="Pfam" id="PF00912">
    <property type="entry name" value="Transgly"/>
    <property type="match status" value="1"/>
</dbReference>
<proteinExistence type="inferred from homology"/>
<feature type="region of interest" description="Disordered" evidence="14">
    <location>
        <begin position="731"/>
        <end position="767"/>
    </location>
</feature>
<comment type="catalytic activity">
    <reaction evidence="13">
        <text>[GlcNAc-(1-&gt;4)-Mur2Ac(oyl-L-Ala-gamma-D-Glu-L-Lys-D-Ala-D-Ala)](n)-di-trans,octa-cis-undecaprenyl diphosphate + beta-D-GlcNAc-(1-&gt;4)-Mur2Ac(oyl-L-Ala-gamma-D-Glu-L-Lys-D-Ala-D-Ala)-di-trans,octa-cis-undecaprenyl diphosphate = [GlcNAc-(1-&gt;4)-Mur2Ac(oyl-L-Ala-gamma-D-Glu-L-Lys-D-Ala-D-Ala)](n+1)-di-trans,octa-cis-undecaprenyl diphosphate + di-trans,octa-cis-undecaprenyl diphosphate + H(+)</text>
        <dbReference type="Rhea" id="RHEA:23708"/>
        <dbReference type="Rhea" id="RHEA-COMP:9602"/>
        <dbReference type="Rhea" id="RHEA-COMP:9603"/>
        <dbReference type="ChEBI" id="CHEBI:15378"/>
        <dbReference type="ChEBI" id="CHEBI:58405"/>
        <dbReference type="ChEBI" id="CHEBI:60033"/>
        <dbReference type="ChEBI" id="CHEBI:78435"/>
        <dbReference type="EC" id="2.4.99.28"/>
    </reaction>
</comment>
<dbReference type="GO" id="GO:0009002">
    <property type="term" value="F:serine-type D-Ala-D-Ala carboxypeptidase activity"/>
    <property type="evidence" value="ECO:0007669"/>
    <property type="project" value="UniProtKB-EC"/>
</dbReference>
<evidence type="ECO:0000256" key="10">
    <source>
        <dbReference type="ARBA" id="ARBA00023268"/>
    </source>
</evidence>
<dbReference type="InterPro" id="IPR012338">
    <property type="entry name" value="Beta-lactam/transpept-like"/>
</dbReference>
<dbReference type="InterPro" id="IPR001460">
    <property type="entry name" value="PCN-bd_Tpept"/>
</dbReference>
<accession>G7V9H0</accession>
<dbReference type="GO" id="GO:0071555">
    <property type="term" value="P:cell wall organization"/>
    <property type="evidence" value="ECO:0007669"/>
    <property type="project" value="UniProtKB-KW"/>
</dbReference>
<dbReference type="GO" id="GO:0030288">
    <property type="term" value="C:outer membrane-bounded periplasmic space"/>
    <property type="evidence" value="ECO:0007669"/>
    <property type="project" value="TreeGrafter"/>
</dbReference>
<keyword evidence="6 18" id="KW-0808">Transferase</keyword>
<dbReference type="HOGENOM" id="CLU_006354_2_4_0"/>
<dbReference type="GO" id="GO:0008658">
    <property type="term" value="F:penicillin binding"/>
    <property type="evidence" value="ECO:0007669"/>
    <property type="project" value="InterPro"/>
</dbReference>
<organism evidence="18 19">
    <name type="scientific">Thermovirga lienii (strain ATCC BAA-1197 / DSM 17291 / Cas60314)</name>
    <dbReference type="NCBI Taxonomy" id="580340"/>
    <lineage>
        <taxon>Bacteria</taxon>
        <taxon>Thermotogati</taxon>
        <taxon>Synergistota</taxon>
        <taxon>Synergistia</taxon>
        <taxon>Synergistales</taxon>
        <taxon>Thermovirgaceae</taxon>
        <taxon>Thermovirga</taxon>
    </lineage>
</organism>
<dbReference type="GO" id="GO:0006508">
    <property type="term" value="P:proteolysis"/>
    <property type="evidence" value="ECO:0007669"/>
    <property type="project" value="UniProtKB-KW"/>
</dbReference>
<dbReference type="InterPro" id="IPR050396">
    <property type="entry name" value="Glycosyltr_51/Transpeptidase"/>
</dbReference>
<evidence type="ECO:0000256" key="5">
    <source>
        <dbReference type="ARBA" id="ARBA00022676"/>
    </source>
</evidence>
<reference evidence="18 19" key="2">
    <citation type="journal article" date="2012" name="Stand. Genomic Sci.">
        <title>Genome sequence of the moderately thermophilic, amino-acid-degrading and sulfur-reducing bacterium Thermovirga lienii type strain (Cas60314(T)).</title>
        <authorList>
            <person name="Goker M."/>
            <person name="Saunders E."/>
            <person name="Lapidus A."/>
            <person name="Nolan M."/>
            <person name="Lucas S."/>
            <person name="Hammon N."/>
            <person name="Deshpande S."/>
            <person name="Cheng J.F."/>
            <person name="Han C."/>
            <person name="Tapia R."/>
            <person name="Goodwin L.A."/>
            <person name="Pitluck S."/>
            <person name="Liolios K."/>
            <person name="Mavromatis K."/>
            <person name="Pagani I."/>
            <person name="Ivanova N."/>
            <person name="Mikhailova N."/>
            <person name="Pati A."/>
            <person name="Chen A."/>
            <person name="Palaniappan K."/>
            <person name="Land M."/>
            <person name="Chang Y.J."/>
            <person name="Jeffries C.D."/>
            <person name="Brambilla E.M."/>
            <person name="Rohde M."/>
            <person name="Spring S."/>
            <person name="Detter J.C."/>
            <person name="Woyke T."/>
            <person name="Bristow J."/>
            <person name="Eisen J.A."/>
            <person name="Markowitz V."/>
            <person name="Hugenholtz P."/>
            <person name="Kyrpides N.C."/>
            <person name="Klenk H.P."/>
        </authorList>
    </citation>
    <scope>NUCLEOTIDE SEQUENCE [LARGE SCALE GENOMIC DNA]</scope>
    <source>
        <strain evidence="19">ATCC BAA-1197 / DSM 17291 / Cas60314</strain>
    </source>
</reference>
<evidence type="ECO:0000256" key="4">
    <source>
        <dbReference type="ARBA" id="ARBA00022670"/>
    </source>
</evidence>
<dbReference type="SUPFAM" id="SSF56601">
    <property type="entry name" value="beta-lactamase/transpeptidase-like"/>
    <property type="match status" value="1"/>
</dbReference>
<evidence type="ECO:0000256" key="6">
    <source>
        <dbReference type="ARBA" id="ARBA00022679"/>
    </source>
</evidence>
<evidence type="ECO:0000259" key="16">
    <source>
        <dbReference type="Pfam" id="PF00905"/>
    </source>
</evidence>
<dbReference type="OrthoDB" id="9766909at2"/>
<dbReference type="Gene3D" id="3.40.710.10">
    <property type="entry name" value="DD-peptidase/beta-lactamase superfamily"/>
    <property type="match status" value="1"/>
</dbReference>
<evidence type="ECO:0000256" key="1">
    <source>
        <dbReference type="ARBA" id="ARBA00007090"/>
    </source>
</evidence>
<dbReference type="InterPro" id="IPR023346">
    <property type="entry name" value="Lysozyme-like_dom_sf"/>
</dbReference>
<evidence type="ECO:0000256" key="11">
    <source>
        <dbReference type="ARBA" id="ARBA00023316"/>
    </source>
</evidence>
<comment type="similarity">
    <text evidence="1">In the C-terminal section; belongs to the transpeptidase family.</text>
</comment>
<reference evidence="19" key="1">
    <citation type="submission" date="2011-10" db="EMBL/GenBank/DDBJ databases">
        <title>The complete genome of chromosome of Thermovirga lienii DSM 17291.</title>
        <authorList>
            <consortium name="US DOE Joint Genome Institute (JGI-PGF)"/>
            <person name="Lucas S."/>
            <person name="Copeland A."/>
            <person name="Lapidus A."/>
            <person name="Glavina del Rio T."/>
            <person name="Dalin E."/>
            <person name="Tice H."/>
            <person name="Bruce D."/>
            <person name="Goodwin L."/>
            <person name="Pitluck S."/>
            <person name="Peters L."/>
            <person name="Mikhailova N."/>
            <person name="Saunders E."/>
            <person name="Kyrpides N."/>
            <person name="Mavromatis K."/>
            <person name="Ivanova N."/>
            <person name="Last F.I."/>
            <person name="Brettin T."/>
            <person name="Detter J.C."/>
            <person name="Han C."/>
            <person name="Larimer F."/>
            <person name="Land M."/>
            <person name="Hauser L."/>
            <person name="Markowitz V."/>
            <person name="Cheng J.-F."/>
            <person name="Hugenholtz P."/>
            <person name="Woyke T."/>
            <person name="Wu D."/>
            <person name="Spring S."/>
            <person name="Schroeder M."/>
            <person name="Brambilla E.-M."/>
            <person name="Klenk H.-P."/>
            <person name="Eisen J.A."/>
        </authorList>
    </citation>
    <scope>NUCLEOTIDE SEQUENCE [LARGE SCALE GENOMIC DNA]</scope>
    <source>
        <strain evidence="19">ATCC BAA-1197 / DSM 17291 / Cas60314</strain>
    </source>
</reference>
<evidence type="ECO:0000256" key="7">
    <source>
        <dbReference type="ARBA" id="ARBA00022801"/>
    </source>
</evidence>
<dbReference type="Gene3D" id="1.10.3810.10">
    <property type="entry name" value="Biosynthetic peptidoglycan transglycosylase-like"/>
    <property type="match status" value="1"/>
</dbReference>
<keyword evidence="7" id="KW-0378">Hydrolase</keyword>
<keyword evidence="8" id="KW-0133">Cell shape</keyword>
<dbReference type="InterPro" id="IPR036950">
    <property type="entry name" value="PBP_transglycosylase"/>
</dbReference>
<keyword evidence="15" id="KW-0472">Membrane</keyword>
<protein>
    <submittedName>
        <fullName evidence="18">Penicillin-binding protein, 1A family</fullName>
        <ecNumber evidence="18">2.4.1.129</ecNumber>
    </submittedName>
</protein>
<keyword evidence="15" id="KW-1133">Transmembrane helix</keyword>
<comment type="catalytic activity">
    <reaction evidence="12">
        <text>Preferential cleavage: (Ac)2-L-Lys-D-Ala-|-D-Ala. Also transpeptidation of peptidyl-alanyl moieties that are N-acyl substituents of D-alanine.</text>
        <dbReference type="EC" id="3.4.16.4"/>
    </reaction>
</comment>
<evidence type="ECO:0000256" key="13">
    <source>
        <dbReference type="ARBA" id="ARBA00049902"/>
    </source>
</evidence>
<evidence type="ECO:0000259" key="17">
    <source>
        <dbReference type="Pfam" id="PF00912"/>
    </source>
</evidence>
<dbReference type="eggNOG" id="COG0744">
    <property type="taxonomic scope" value="Bacteria"/>
</dbReference>
<dbReference type="STRING" id="580340.Tlie_0787"/>
<feature type="transmembrane region" description="Helical" evidence="15">
    <location>
        <begin position="21"/>
        <end position="49"/>
    </location>
</feature>
<dbReference type="Pfam" id="PF00905">
    <property type="entry name" value="Transpeptidase"/>
    <property type="match status" value="1"/>
</dbReference>
<dbReference type="GO" id="GO:0008955">
    <property type="term" value="F:peptidoglycan glycosyltransferase activity"/>
    <property type="evidence" value="ECO:0007669"/>
    <property type="project" value="UniProtKB-EC"/>
</dbReference>
<evidence type="ECO:0000256" key="8">
    <source>
        <dbReference type="ARBA" id="ARBA00022960"/>
    </source>
</evidence>
<dbReference type="SUPFAM" id="SSF53955">
    <property type="entry name" value="Lysozyme-like"/>
    <property type="match status" value="1"/>
</dbReference>
<dbReference type="AlphaFoldDB" id="G7V9H0"/>